<sequence length="425" mass="47897">MTPYALPYIILLTIITQILARISPRTEFVYNVVGCVSGRFHTCDILDIYPLADEETLLAIVDINNAGPWSLPSSYLEIMYKNGTTIQRPTGIFDEDGRCGFGAKFISLYGNNQDDSLILMCSPFTFPGGETAIYQLKVDIQTASITRQKYLKFQYDTSFSYISSQASPLNNVYFLISSFPQGSNYFIGKLNLINFTVDKIPLEPGFDNSSSSKLPFSNQIIYLDSNIGAFNYPNDDNNLKSLLFSTLCGYIDPSQEIPSFLCTYKYTENEFRLIGMNLVPNARSHRNIYLYSKSSSWGLTATSAIYEPLVFLNTNFNATTNSSHDILYGATFNDTDATLALTQSTIHYDAITNENNCFYLATNKRQDTTNSIVVQQLQFGKDFDKPVILLDSTTDNYLDKALLFTTKQYLFVTQSKVVYTYSIEC</sequence>
<evidence type="ECO:0000313" key="2">
    <source>
        <dbReference type="EMBL" id="CAF1311686.1"/>
    </source>
</evidence>
<name>A0A815EF46_9BILA</name>
<feature type="signal peptide" evidence="1">
    <location>
        <begin position="1"/>
        <end position="20"/>
    </location>
</feature>
<gene>
    <name evidence="2" type="ORF">GPM918_LOCUS29026</name>
    <name evidence="3" type="ORF">SRO942_LOCUS29575</name>
</gene>
<dbReference type="Proteomes" id="UP000663829">
    <property type="component" value="Unassembled WGS sequence"/>
</dbReference>
<evidence type="ECO:0000313" key="4">
    <source>
        <dbReference type="Proteomes" id="UP000663829"/>
    </source>
</evidence>
<dbReference type="AlphaFoldDB" id="A0A815EF46"/>
<protein>
    <submittedName>
        <fullName evidence="2">Uncharacterized protein</fullName>
    </submittedName>
</protein>
<dbReference type="EMBL" id="CAJNOQ010012968">
    <property type="protein sequence ID" value="CAF1311686.1"/>
    <property type="molecule type" value="Genomic_DNA"/>
</dbReference>
<evidence type="ECO:0000256" key="1">
    <source>
        <dbReference type="SAM" id="SignalP"/>
    </source>
</evidence>
<accession>A0A815EF46</accession>
<keyword evidence="1" id="KW-0732">Signal</keyword>
<organism evidence="2 4">
    <name type="scientific">Didymodactylos carnosus</name>
    <dbReference type="NCBI Taxonomy" id="1234261"/>
    <lineage>
        <taxon>Eukaryota</taxon>
        <taxon>Metazoa</taxon>
        <taxon>Spiralia</taxon>
        <taxon>Gnathifera</taxon>
        <taxon>Rotifera</taxon>
        <taxon>Eurotatoria</taxon>
        <taxon>Bdelloidea</taxon>
        <taxon>Philodinida</taxon>
        <taxon>Philodinidae</taxon>
        <taxon>Didymodactylos</taxon>
    </lineage>
</organism>
<reference evidence="2" key="1">
    <citation type="submission" date="2021-02" db="EMBL/GenBank/DDBJ databases">
        <authorList>
            <person name="Nowell W R."/>
        </authorList>
    </citation>
    <scope>NUCLEOTIDE SEQUENCE</scope>
</reference>
<feature type="chain" id="PRO_5036227298" evidence="1">
    <location>
        <begin position="21"/>
        <end position="425"/>
    </location>
</feature>
<dbReference type="EMBL" id="CAJOBC010042857">
    <property type="protein sequence ID" value="CAF4149788.1"/>
    <property type="molecule type" value="Genomic_DNA"/>
</dbReference>
<proteinExistence type="predicted"/>
<keyword evidence="4" id="KW-1185">Reference proteome</keyword>
<evidence type="ECO:0000313" key="3">
    <source>
        <dbReference type="EMBL" id="CAF4149788.1"/>
    </source>
</evidence>
<dbReference type="Proteomes" id="UP000681722">
    <property type="component" value="Unassembled WGS sequence"/>
</dbReference>
<comment type="caution">
    <text evidence="2">The sequence shown here is derived from an EMBL/GenBank/DDBJ whole genome shotgun (WGS) entry which is preliminary data.</text>
</comment>
<dbReference type="OrthoDB" id="9983013at2759"/>